<accession>A0AA41WQP1</accession>
<dbReference type="Pfam" id="PF09950">
    <property type="entry name" value="Major_capside"/>
    <property type="match status" value="1"/>
</dbReference>
<reference evidence="1" key="1">
    <citation type="submission" date="2022-06" db="EMBL/GenBank/DDBJ databases">
        <title>Detection of beta-lactamases in bacteria of animal origin.</title>
        <authorList>
            <person name="Mlynarcik P."/>
            <person name="Zdarska V."/>
            <person name="Chudobova H."/>
            <person name="Prochazkova P."/>
            <person name="Hricova K."/>
            <person name="Mezerova K."/>
            <person name="Bardon J."/>
            <person name="Dolejska M."/>
            <person name="Sukkar I."/>
            <person name="Kolar M."/>
        </authorList>
    </citation>
    <scope>NUCLEOTIDE SEQUENCE</scope>
    <source>
        <strain evidence="1">S 300-3</strain>
    </source>
</reference>
<name>A0AA41WQP1_9GAMM</name>
<dbReference type="EMBL" id="JAMYBS010000020">
    <property type="protein sequence ID" value="MCO7546166.1"/>
    <property type="molecule type" value="Genomic_DNA"/>
</dbReference>
<gene>
    <name evidence="1" type="ORF">NJF43_15515</name>
</gene>
<comment type="caution">
    <text evidence="1">The sequence shown here is derived from an EMBL/GenBank/DDBJ whole genome shotgun (WGS) entry which is preliminary data.</text>
</comment>
<evidence type="ECO:0000313" key="1">
    <source>
        <dbReference type="EMBL" id="MCO7546166.1"/>
    </source>
</evidence>
<proteinExistence type="predicted"/>
<dbReference type="AlphaFoldDB" id="A0AA41WQP1"/>
<dbReference type="Proteomes" id="UP001165292">
    <property type="component" value="Unassembled WGS sequence"/>
</dbReference>
<protein>
    <submittedName>
        <fullName evidence="1">DUF2184 domain-containing protein</fullName>
    </submittedName>
</protein>
<dbReference type="InterPro" id="IPR020049">
    <property type="entry name" value="Major_capsid-like"/>
</dbReference>
<dbReference type="RefSeq" id="WP_253163977.1">
    <property type="nucleotide sequence ID" value="NZ_DAMBFS010000001.1"/>
</dbReference>
<organism evidence="1 2">
    <name type="scientific">Stutzerimonas nitrititolerans</name>
    <dbReference type="NCBI Taxonomy" id="2482751"/>
    <lineage>
        <taxon>Bacteria</taxon>
        <taxon>Pseudomonadati</taxon>
        <taxon>Pseudomonadota</taxon>
        <taxon>Gammaproteobacteria</taxon>
        <taxon>Pseudomonadales</taxon>
        <taxon>Pseudomonadaceae</taxon>
        <taxon>Stutzerimonas</taxon>
    </lineage>
</organism>
<evidence type="ECO:0000313" key="2">
    <source>
        <dbReference type="Proteomes" id="UP001165292"/>
    </source>
</evidence>
<dbReference type="PIRSF" id="PIRSF029202">
    <property type="entry name" value="UCP029202"/>
    <property type="match status" value="1"/>
</dbReference>
<sequence length="310" mass="33574">MNAPFKLIDAQAALGFVTSQTAYIERQVNETVYPDIQYPSLVPVDTSAHPWAKTVTYYSSDKFGKADWINGNADDIPIAGTDLAKHETAIHMAGIGYGYGLEEISQAQMLGLNLPAADAMAARRAYEEMVDRVALYGDTTKGFYGLINAPSVTAAAATTGDWSTATPVQILADVNTALAGQYAGTLYTGLADTLLLPYSAFLHISTTPLNDNGTDTILSWLQSKNVYTAQTGRPLVIRAMRGLDTAGAGNTGRMVAYRRDPNVVKLHIPMPHRFLPAYQAGPLRWEVPGIFRLGGVDVRRPKEMLYVDGI</sequence>